<reference evidence="4" key="1">
    <citation type="submission" date="2021-01" db="EMBL/GenBank/DDBJ databases">
        <authorList>
            <person name="Corre E."/>
            <person name="Pelletier E."/>
            <person name="Niang G."/>
            <person name="Scheremetjew M."/>
            <person name="Finn R."/>
            <person name="Kale V."/>
            <person name="Holt S."/>
            <person name="Cochrane G."/>
            <person name="Meng A."/>
            <person name="Brown T."/>
            <person name="Cohen L."/>
        </authorList>
    </citation>
    <scope>NUCLEOTIDE SEQUENCE</scope>
    <source>
        <strain evidence="4">CCMP127</strain>
    </source>
</reference>
<organism evidence="4">
    <name type="scientific">Amphora coffeiformis</name>
    <dbReference type="NCBI Taxonomy" id="265554"/>
    <lineage>
        <taxon>Eukaryota</taxon>
        <taxon>Sar</taxon>
        <taxon>Stramenopiles</taxon>
        <taxon>Ochrophyta</taxon>
        <taxon>Bacillariophyta</taxon>
        <taxon>Bacillariophyceae</taxon>
        <taxon>Bacillariophycidae</taxon>
        <taxon>Thalassiophysales</taxon>
        <taxon>Catenulaceae</taxon>
        <taxon>Amphora</taxon>
    </lineage>
</organism>
<feature type="domain" description="ATP-grasp" evidence="3">
    <location>
        <begin position="232"/>
        <end position="429"/>
    </location>
</feature>
<keyword evidence="1" id="KW-0067">ATP-binding</keyword>
<dbReference type="GO" id="GO:0005524">
    <property type="term" value="F:ATP binding"/>
    <property type="evidence" value="ECO:0007669"/>
    <property type="project" value="UniProtKB-UniRule"/>
</dbReference>
<dbReference type="InterPro" id="IPR003806">
    <property type="entry name" value="ATP-grasp_PylC-type"/>
</dbReference>
<dbReference type="PANTHER" id="PTHR37018:SF1">
    <property type="entry name" value="CULTURE SPECIFIC PROTEIN, PUTATIVE (AFU_ORTHOLOGUE AFUA_2G00130)-RELATED"/>
    <property type="match status" value="1"/>
</dbReference>
<evidence type="ECO:0000313" key="4">
    <source>
        <dbReference type="EMBL" id="CAE0422202.1"/>
    </source>
</evidence>
<dbReference type="PROSITE" id="PS50975">
    <property type="entry name" value="ATP_GRASP"/>
    <property type="match status" value="1"/>
</dbReference>
<evidence type="ECO:0000256" key="2">
    <source>
        <dbReference type="SAM" id="MobiDB-lite"/>
    </source>
</evidence>
<proteinExistence type="predicted"/>
<name>A0A7S3PDL8_9STRA</name>
<dbReference type="InterPro" id="IPR011761">
    <property type="entry name" value="ATP-grasp"/>
</dbReference>
<feature type="region of interest" description="Disordered" evidence="2">
    <location>
        <begin position="1"/>
        <end position="23"/>
    </location>
</feature>
<keyword evidence="1" id="KW-0547">Nucleotide-binding</keyword>
<sequence length="506" mass="56888">MTLGEDAPAAGPGHPHHRQRSSLGDFTMLEIDRGDDNVTHVNEKDVVEGAVIPQNGLLLLTDVDQIKLEDTVEHKLVENFEDLDFGDDDGQFNVKDWDGKLCYSDLIARGMKYVKRGEEKVVMLFESPSSSSKDSSFHNASKFKFHDWPPPKSTKSKEMLGPLRYGSMNGNSYPVFLRAGTPPPGIVDHWKEAIPDYVPSEFVNKIQESDTAYAYLPVEQIKNHVNDPSVHYHLAGKDSIHLMTNKTTRLLEDTREVRPCVVKTTHSMGSKGIFIINNDKDDEEFQQFLVESGQPTFVVTDFVDIARNVACHFFMHPNGKSVTWFGSNENHRDKEGKFSSDSYLIMEDQKTLKELQLPFVEEVVKYCHGLGFWGFCGIDVLLDSQGNGFLVDINPRVTGSCPALMTLSKLNKKYGYKVGLFRRSGKNTYHGLSAELLEKVKAYNTEHEGKSRIVIHSMVEYTEKGYTKVNIGVYGNDLDECLVVLDSYAKAIPPKEAPHELLEAGE</sequence>
<dbReference type="InterPro" id="IPR053269">
    <property type="entry name" value="Asp-Met_ligase"/>
</dbReference>
<accession>A0A7S3PDL8</accession>
<dbReference type="Gene3D" id="3.30.470.20">
    <property type="entry name" value="ATP-grasp fold, B domain"/>
    <property type="match status" value="1"/>
</dbReference>
<evidence type="ECO:0000256" key="1">
    <source>
        <dbReference type="PROSITE-ProRule" id="PRU00409"/>
    </source>
</evidence>
<gene>
    <name evidence="4" type="ORF">ACOF00016_LOCUS18780</name>
</gene>
<dbReference type="Pfam" id="PF02655">
    <property type="entry name" value="ATP-grasp_3"/>
    <property type="match status" value="1"/>
</dbReference>
<dbReference type="SUPFAM" id="SSF56059">
    <property type="entry name" value="Glutathione synthetase ATP-binding domain-like"/>
    <property type="match status" value="1"/>
</dbReference>
<evidence type="ECO:0000259" key="3">
    <source>
        <dbReference type="PROSITE" id="PS50975"/>
    </source>
</evidence>
<dbReference type="PANTHER" id="PTHR37018">
    <property type="entry name" value="CULTURE SPECIFIC PROTEIN, PUTATIVE (AFU_ORTHOLOGUE AFUA_2G00130)-RELATED"/>
    <property type="match status" value="1"/>
</dbReference>
<dbReference type="AlphaFoldDB" id="A0A7S3PDL8"/>
<protein>
    <recommendedName>
        <fullName evidence="3">ATP-grasp domain-containing protein</fullName>
    </recommendedName>
</protein>
<dbReference type="GO" id="GO:0046872">
    <property type="term" value="F:metal ion binding"/>
    <property type="evidence" value="ECO:0007669"/>
    <property type="project" value="InterPro"/>
</dbReference>
<dbReference type="EMBL" id="HBIM01025268">
    <property type="protein sequence ID" value="CAE0422202.1"/>
    <property type="molecule type" value="Transcribed_RNA"/>
</dbReference>